<accession>A0A812X0Z6</accession>
<feature type="compositionally biased region" description="Low complexity" evidence="1">
    <location>
        <begin position="337"/>
        <end position="353"/>
    </location>
</feature>
<proteinExistence type="predicted"/>
<feature type="region of interest" description="Disordered" evidence="1">
    <location>
        <begin position="273"/>
        <end position="358"/>
    </location>
</feature>
<evidence type="ECO:0000313" key="3">
    <source>
        <dbReference type="Proteomes" id="UP000649617"/>
    </source>
</evidence>
<evidence type="ECO:0000313" key="2">
    <source>
        <dbReference type="EMBL" id="CAE7704974.1"/>
    </source>
</evidence>
<dbReference type="AlphaFoldDB" id="A0A812X0Z6"/>
<dbReference type="EMBL" id="CAJNIZ010044915">
    <property type="protein sequence ID" value="CAE7704974.1"/>
    <property type="molecule type" value="Genomic_DNA"/>
</dbReference>
<protein>
    <submittedName>
        <fullName evidence="2">Uncharacterized protein</fullName>
    </submittedName>
</protein>
<organism evidence="2 3">
    <name type="scientific">Symbiodinium pilosum</name>
    <name type="common">Dinoflagellate</name>
    <dbReference type="NCBI Taxonomy" id="2952"/>
    <lineage>
        <taxon>Eukaryota</taxon>
        <taxon>Sar</taxon>
        <taxon>Alveolata</taxon>
        <taxon>Dinophyceae</taxon>
        <taxon>Suessiales</taxon>
        <taxon>Symbiodiniaceae</taxon>
        <taxon>Symbiodinium</taxon>
    </lineage>
</organism>
<comment type="caution">
    <text evidence="2">The sequence shown here is derived from an EMBL/GenBank/DDBJ whole genome shotgun (WGS) entry which is preliminary data.</text>
</comment>
<sequence>MLVVELADVGPGFNWAEPCSRGCMQLLMKYGVHSATWTDGKGGLASRPLRHEPDLDVPAKTYAGTSRWATACFAVSQAVWGVSGQRTAYWPALTMPFETVNEQYVRQRKVLVCERCRRPMDTSVQNRDAYQTGGSIAGSLGGSVGGSMLAGAVLGPVGALAGAIGGAIAGSRAGAAASEGICDAVDSTGSQICNACKEAANVRQMGHQNWGGGRLGSSEEPTPAPQAPSSASAPGVGERLGEAASGAGAKIGEAASAVGESLSGVGSWMRKSVSSMTGSEEPAKPAASKGEAFRSFEGSGRTLGSEAADPEQRRAARAAAAEAAMRRAGQVPSGGYAQTPAASAAAPAAAASTQEDDEALARRLQEEFDLEDREGR</sequence>
<feature type="compositionally biased region" description="Low complexity" evidence="1">
    <location>
        <begin position="317"/>
        <end position="328"/>
    </location>
</feature>
<reference evidence="2" key="1">
    <citation type="submission" date="2021-02" db="EMBL/GenBank/DDBJ databases">
        <authorList>
            <person name="Dougan E. K."/>
            <person name="Rhodes N."/>
            <person name="Thang M."/>
            <person name="Chan C."/>
        </authorList>
    </citation>
    <scope>NUCLEOTIDE SEQUENCE</scope>
</reference>
<dbReference type="OrthoDB" id="440974at2759"/>
<name>A0A812X0Z6_SYMPI</name>
<evidence type="ECO:0000256" key="1">
    <source>
        <dbReference type="SAM" id="MobiDB-lite"/>
    </source>
</evidence>
<feature type="region of interest" description="Disordered" evidence="1">
    <location>
        <begin position="207"/>
        <end position="245"/>
    </location>
</feature>
<gene>
    <name evidence="2" type="ORF">SPIL2461_LOCUS19886</name>
</gene>
<dbReference type="Proteomes" id="UP000649617">
    <property type="component" value="Unassembled WGS sequence"/>
</dbReference>
<keyword evidence="3" id="KW-1185">Reference proteome</keyword>